<reference evidence="6 7" key="1">
    <citation type="submission" date="2010-08" db="EMBL/GenBank/DDBJ databases">
        <title>The draft genome of Desulfovibrio fructosovorans JJ.</title>
        <authorList>
            <consortium name="US DOE Joint Genome Institute (JGI-PGF)"/>
            <person name="Lucas S."/>
            <person name="Copeland A."/>
            <person name="Lapidus A."/>
            <person name="Cheng J.-F."/>
            <person name="Bruce D."/>
            <person name="Goodwin L."/>
            <person name="Pitluck S."/>
            <person name="Land M.L."/>
            <person name="Hauser L."/>
            <person name="Chang Y.-J."/>
            <person name="Jeffries C."/>
            <person name="Wall J.D."/>
            <person name="Stahl D.A."/>
            <person name="Arkin A.P."/>
            <person name="Dehal P."/>
            <person name="Stolyar S.M."/>
            <person name="Hazen T.C."/>
            <person name="Woyke T.J."/>
        </authorList>
    </citation>
    <scope>NUCLEOTIDE SEQUENCE [LARGE SCALE GENOMIC DNA]</scope>
    <source>
        <strain evidence="6 7">JJ</strain>
    </source>
</reference>
<gene>
    <name evidence="6" type="ORF">DesfrDRAFT_1657</name>
</gene>
<dbReference type="GO" id="GO:0005524">
    <property type="term" value="F:ATP binding"/>
    <property type="evidence" value="ECO:0007669"/>
    <property type="project" value="UniProtKB-KW"/>
</dbReference>
<dbReference type="CDD" id="cd03225">
    <property type="entry name" value="ABC_cobalt_CbiO_domain1"/>
    <property type="match status" value="2"/>
</dbReference>
<dbReference type="GO" id="GO:0043190">
    <property type="term" value="C:ATP-binding cassette (ABC) transporter complex"/>
    <property type="evidence" value="ECO:0007669"/>
    <property type="project" value="TreeGrafter"/>
</dbReference>
<dbReference type="PANTHER" id="PTHR43553">
    <property type="entry name" value="HEAVY METAL TRANSPORTER"/>
    <property type="match status" value="1"/>
</dbReference>
<feature type="domain" description="ABC transporter" evidence="5">
    <location>
        <begin position="252"/>
        <end position="472"/>
    </location>
</feature>
<dbReference type="GO" id="GO:0042626">
    <property type="term" value="F:ATPase-coupled transmembrane transporter activity"/>
    <property type="evidence" value="ECO:0007669"/>
    <property type="project" value="TreeGrafter"/>
</dbReference>
<feature type="domain" description="ABC transporter" evidence="5">
    <location>
        <begin position="2"/>
        <end position="239"/>
    </location>
</feature>
<keyword evidence="4" id="KW-0067">ATP-binding</keyword>
<dbReference type="Proteomes" id="UP000006250">
    <property type="component" value="Unassembled WGS sequence"/>
</dbReference>
<dbReference type="SUPFAM" id="SSF52540">
    <property type="entry name" value="P-loop containing nucleoside triphosphate hydrolases"/>
    <property type="match status" value="2"/>
</dbReference>
<keyword evidence="3" id="KW-0547">Nucleotide-binding</keyword>
<dbReference type="InterPro" id="IPR050095">
    <property type="entry name" value="ECF_ABC_transporter_ATP-bd"/>
</dbReference>
<evidence type="ECO:0000256" key="2">
    <source>
        <dbReference type="ARBA" id="ARBA00022448"/>
    </source>
</evidence>
<dbReference type="STRING" id="596151.DesfrDRAFT_1657"/>
<dbReference type="Gene3D" id="3.40.50.300">
    <property type="entry name" value="P-loop containing nucleotide triphosphate hydrolases"/>
    <property type="match status" value="2"/>
</dbReference>
<accession>E1JVK8</accession>
<keyword evidence="2" id="KW-0813">Transport</keyword>
<name>E1JVK8_SOLFR</name>
<dbReference type="InterPro" id="IPR015856">
    <property type="entry name" value="ABC_transpr_CbiO/EcfA_su"/>
</dbReference>
<keyword evidence="7" id="KW-1185">Reference proteome</keyword>
<evidence type="ECO:0000256" key="3">
    <source>
        <dbReference type="ARBA" id="ARBA00022741"/>
    </source>
</evidence>
<comment type="similarity">
    <text evidence="1">Belongs to the ABC transporter superfamily.</text>
</comment>
<evidence type="ECO:0000313" key="6">
    <source>
        <dbReference type="EMBL" id="EFL51496.1"/>
    </source>
</evidence>
<dbReference type="RefSeq" id="WP_005992876.1">
    <property type="nucleotide sequence ID" value="NZ_AECZ01000009.1"/>
</dbReference>
<dbReference type="AlphaFoldDB" id="E1JVK8"/>
<dbReference type="InterPro" id="IPR027417">
    <property type="entry name" value="P-loop_NTPase"/>
</dbReference>
<proteinExistence type="inferred from homology"/>
<evidence type="ECO:0000259" key="5">
    <source>
        <dbReference type="PROSITE" id="PS50893"/>
    </source>
</evidence>
<dbReference type="PANTHER" id="PTHR43553:SF24">
    <property type="entry name" value="ENERGY-COUPLING FACTOR TRANSPORTER ATP-BINDING PROTEIN ECFA1"/>
    <property type="match status" value="1"/>
</dbReference>
<comment type="caution">
    <text evidence="6">The sequence shown here is derived from an EMBL/GenBank/DDBJ whole genome shotgun (WGS) entry which is preliminary data.</text>
</comment>
<dbReference type="InterPro" id="IPR017871">
    <property type="entry name" value="ABC_transporter-like_CS"/>
</dbReference>
<sequence length="472" mass="49702">MIELEGVSFVPVGADRPILADVSLRIAAGERVGIVGPSGAGKSTLGYHLCGAHRLALAGETTGVLRYDGADGTEGAPCGFAGLVGQNPEAQLFCRTVYEELALALRVRGEDETRCAAVADALLDRYAFGARRDAPVSKLSLGQKQLTAVLSMLAMEPRVLLLDEPTSYLDAAAADRLFAHLGRLCRCHGWIVLVIEHDLARLSGFAERVLSVADGRLVADGPFEAHASDGDPAMAAPLPPFAPVDAAGEPAVAFSDLSFAYAKGEPVLRDIDLAVRPGESVALLGPNGVGKSTLLRLAKGLSKPGSGTVRLGEGLLPSRDVGLMFQNPEDQIFAHTVEAECGYWLANLGVPREERSRRCGDVLAGLGLSGMDERAPFSLSFGEKRRLCLAAVLVAGPAVLCLDEPTTGLDDANMVHMAGIVRRLAGEGKAILFATHEGAFAAMAATRWVRLEEGRIVSDGPNPHLTSHDRHA</sequence>
<dbReference type="PROSITE" id="PS50893">
    <property type="entry name" value="ABC_TRANSPORTER_2"/>
    <property type="match status" value="2"/>
</dbReference>
<dbReference type="eggNOG" id="COG0488">
    <property type="taxonomic scope" value="Bacteria"/>
</dbReference>
<organism evidence="6 7">
    <name type="scientific">Solidesulfovibrio fructosivorans JJ]</name>
    <dbReference type="NCBI Taxonomy" id="596151"/>
    <lineage>
        <taxon>Bacteria</taxon>
        <taxon>Pseudomonadati</taxon>
        <taxon>Thermodesulfobacteriota</taxon>
        <taxon>Desulfovibrionia</taxon>
        <taxon>Desulfovibrionales</taxon>
        <taxon>Desulfovibrionaceae</taxon>
        <taxon>Solidesulfovibrio</taxon>
    </lineage>
</organism>
<dbReference type="InterPro" id="IPR003439">
    <property type="entry name" value="ABC_transporter-like_ATP-bd"/>
</dbReference>
<dbReference type="InterPro" id="IPR003593">
    <property type="entry name" value="AAA+_ATPase"/>
</dbReference>
<dbReference type="Pfam" id="PF00005">
    <property type="entry name" value="ABC_tran"/>
    <property type="match status" value="2"/>
</dbReference>
<dbReference type="GO" id="GO:0016887">
    <property type="term" value="F:ATP hydrolysis activity"/>
    <property type="evidence" value="ECO:0007669"/>
    <property type="project" value="InterPro"/>
</dbReference>
<dbReference type="OrthoDB" id="9809450at2"/>
<evidence type="ECO:0000256" key="4">
    <source>
        <dbReference type="ARBA" id="ARBA00022840"/>
    </source>
</evidence>
<dbReference type="PROSITE" id="PS00211">
    <property type="entry name" value="ABC_TRANSPORTER_1"/>
    <property type="match status" value="1"/>
</dbReference>
<evidence type="ECO:0000256" key="1">
    <source>
        <dbReference type="ARBA" id="ARBA00005417"/>
    </source>
</evidence>
<protein>
    <submittedName>
        <fullName evidence="6">ABC transporter related protein</fullName>
    </submittedName>
</protein>
<dbReference type="EMBL" id="AECZ01000009">
    <property type="protein sequence ID" value="EFL51496.1"/>
    <property type="molecule type" value="Genomic_DNA"/>
</dbReference>
<dbReference type="SMART" id="SM00382">
    <property type="entry name" value="AAA"/>
    <property type="match status" value="2"/>
</dbReference>
<evidence type="ECO:0000313" key="7">
    <source>
        <dbReference type="Proteomes" id="UP000006250"/>
    </source>
</evidence>